<dbReference type="InterPro" id="IPR001503">
    <property type="entry name" value="Glyco_trans_10"/>
</dbReference>
<dbReference type="SUPFAM" id="SSF53756">
    <property type="entry name" value="UDP-Glycosyltransferase/glycogen phosphorylase"/>
    <property type="match status" value="1"/>
</dbReference>
<dbReference type="PANTHER" id="PTHR11929">
    <property type="entry name" value="ALPHA- 1,3 -FUCOSYLTRANSFERASE"/>
    <property type="match status" value="1"/>
</dbReference>
<dbReference type="GO" id="GO:0016020">
    <property type="term" value="C:membrane"/>
    <property type="evidence" value="ECO:0007669"/>
    <property type="project" value="InterPro"/>
</dbReference>
<accession>A0A5B9QAE7</accession>
<dbReference type="InterPro" id="IPR038577">
    <property type="entry name" value="GT10-like_C_sf"/>
</dbReference>
<evidence type="ECO:0000256" key="2">
    <source>
        <dbReference type="ARBA" id="ARBA00022676"/>
    </source>
</evidence>
<dbReference type="Pfam" id="PF00852">
    <property type="entry name" value="Glyco_transf_10"/>
    <property type="match status" value="1"/>
</dbReference>
<evidence type="ECO:0000256" key="1">
    <source>
        <dbReference type="ARBA" id="ARBA00008919"/>
    </source>
</evidence>
<keyword evidence="2 5" id="KW-0328">Glycosyltransferase</keyword>
<dbReference type="EMBL" id="CP042913">
    <property type="protein sequence ID" value="QEG34719.1"/>
    <property type="molecule type" value="Genomic_DNA"/>
</dbReference>
<keyword evidence="6" id="KW-1185">Reference proteome</keyword>
<organism evidence="5 6">
    <name type="scientific">Bythopirellula goksoeyrii</name>
    <dbReference type="NCBI Taxonomy" id="1400387"/>
    <lineage>
        <taxon>Bacteria</taxon>
        <taxon>Pseudomonadati</taxon>
        <taxon>Planctomycetota</taxon>
        <taxon>Planctomycetia</taxon>
        <taxon>Pirellulales</taxon>
        <taxon>Lacipirellulaceae</taxon>
        <taxon>Bythopirellula</taxon>
    </lineage>
</organism>
<proteinExistence type="inferred from homology"/>
<dbReference type="KEGG" id="bgok:Pr1d_20010"/>
<dbReference type="AlphaFoldDB" id="A0A5B9QAE7"/>
<dbReference type="Proteomes" id="UP000323917">
    <property type="component" value="Chromosome"/>
</dbReference>
<sequence>MTIAILPYRLKNIRNLADVPLDQLILPLEASIRQGTVRELLPEDHLVIPPSSQLLYRPLENLQCSISLRITEPYAVHRRHYLAMYVLWPRFFRIFSRCHKLRRRIPNARALTLTSTWVSDLNAANVSKTERMSLIASGKQKMRGHRIRHQLAAWISQAGVEVDLLGRAFKSFDKKEEGLAPYRFSAVIENSREPGYFSEKLIDCLLCNTIPVYWGAPDVNQYFDTRGMVICQSINELKQALSSLNYRDFERLSAYSAENRERALSYINQEQAIAKMLQYELSNISAA</sequence>
<dbReference type="RefSeq" id="WP_148073334.1">
    <property type="nucleotide sequence ID" value="NZ_CP042913.1"/>
</dbReference>
<evidence type="ECO:0000259" key="4">
    <source>
        <dbReference type="Pfam" id="PF00852"/>
    </source>
</evidence>
<keyword evidence="3 5" id="KW-0808">Transferase</keyword>
<dbReference type="InterPro" id="IPR055270">
    <property type="entry name" value="Glyco_tran_10_C"/>
</dbReference>
<dbReference type="PANTHER" id="PTHR11929:SF194">
    <property type="entry name" value="ALPHA-(1,3)-FUCOSYLTRANSFERASE 10"/>
    <property type="match status" value="1"/>
</dbReference>
<gene>
    <name evidence="5" type="ORF">Pr1d_20010</name>
</gene>
<evidence type="ECO:0000313" key="6">
    <source>
        <dbReference type="Proteomes" id="UP000323917"/>
    </source>
</evidence>
<comment type="similarity">
    <text evidence="1">Belongs to the glycosyltransferase 10 family.</text>
</comment>
<dbReference type="Gene3D" id="3.40.50.11660">
    <property type="entry name" value="Glycosyl transferase family 10, C-terminal domain"/>
    <property type="match status" value="1"/>
</dbReference>
<feature type="domain" description="Fucosyltransferase C-terminal" evidence="4">
    <location>
        <begin position="140"/>
        <end position="241"/>
    </location>
</feature>
<evidence type="ECO:0000313" key="5">
    <source>
        <dbReference type="EMBL" id="QEG34719.1"/>
    </source>
</evidence>
<dbReference type="OrthoDB" id="9791032at2"/>
<evidence type="ECO:0000256" key="3">
    <source>
        <dbReference type="ARBA" id="ARBA00022679"/>
    </source>
</evidence>
<protein>
    <submittedName>
        <fullName evidence="5">Glycosyltransferase family 10 (Fucosyltransferase)</fullName>
    </submittedName>
</protein>
<reference evidence="5 6" key="1">
    <citation type="submission" date="2019-08" db="EMBL/GenBank/DDBJ databases">
        <title>Deep-cultivation of Planctomycetes and their phenomic and genomic characterization uncovers novel biology.</title>
        <authorList>
            <person name="Wiegand S."/>
            <person name="Jogler M."/>
            <person name="Boedeker C."/>
            <person name="Pinto D."/>
            <person name="Vollmers J."/>
            <person name="Rivas-Marin E."/>
            <person name="Kohn T."/>
            <person name="Peeters S.H."/>
            <person name="Heuer A."/>
            <person name="Rast P."/>
            <person name="Oberbeckmann S."/>
            <person name="Bunk B."/>
            <person name="Jeske O."/>
            <person name="Meyerdierks A."/>
            <person name="Storesund J.E."/>
            <person name="Kallscheuer N."/>
            <person name="Luecker S."/>
            <person name="Lage O.M."/>
            <person name="Pohl T."/>
            <person name="Merkel B.J."/>
            <person name="Hornburger P."/>
            <person name="Mueller R.-W."/>
            <person name="Bruemmer F."/>
            <person name="Labrenz M."/>
            <person name="Spormann A.M."/>
            <person name="Op den Camp H."/>
            <person name="Overmann J."/>
            <person name="Amann R."/>
            <person name="Jetten M.S.M."/>
            <person name="Mascher T."/>
            <person name="Medema M.H."/>
            <person name="Devos D.P."/>
            <person name="Kaster A.-K."/>
            <person name="Ovreas L."/>
            <person name="Rohde M."/>
            <person name="Galperin M.Y."/>
            <person name="Jogler C."/>
        </authorList>
    </citation>
    <scope>NUCLEOTIDE SEQUENCE [LARGE SCALE GENOMIC DNA]</scope>
    <source>
        <strain evidence="5 6">Pr1d</strain>
    </source>
</reference>
<name>A0A5B9QAE7_9BACT</name>
<dbReference type="GO" id="GO:0008417">
    <property type="term" value="F:fucosyltransferase activity"/>
    <property type="evidence" value="ECO:0007669"/>
    <property type="project" value="InterPro"/>
</dbReference>